<reference evidence="3" key="2">
    <citation type="journal article" date="2013" name="PLoS Genet.">
        <title>Comparative genome structure, secondary metabolite, and effector coding capacity across Cochliobolus pathogens.</title>
        <authorList>
            <person name="Condon B.J."/>
            <person name="Leng Y."/>
            <person name="Wu D."/>
            <person name="Bushley K.E."/>
            <person name="Ohm R.A."/>
            <person name="Otillar R."/>
            <person name="Martin J."/>
            <person name="Schackwitz W."/>
            <person name="Grimwood J."/>
            <person name="MohdZainudin N."/>
            <person name="Xue C."/>
            <person name="Wang R."/>
            <person name="Manning V.A."/>
            <person name="Dhillon B."/>
            <person name="Tu Z.J."/>
            <person name="Steffenson B.J."/>
            <person name="Salamov A."/>
            <person name="Sun H."/>
            <person name="Lowry S."/>
            <person name="LaButti K."/>
            <person name="Han J."/>
            <person name="Copeland A."/>
            <person name="Lindquist E."/>
            <person name="Barry K."/>
            <person name="Schmutz J."/>
            <person name="Baker S.E."/>
            <person name="Ciuffetti L.M."/>
            <person name="Grigoriev I.V."/>
            <person name="Zhong S."/>
            <person name="Turgeon B.G."/>
        </authorList>
    </citation>
    <scope>NUCLEOTIDE SEQUENCE [LARGE SCALE GENOMIC DNA]</scope>
    <source>
        <strain evidence="3">C5 / ATCC 48332 / race O</strain>
    </source>
</reference>
<dbReference type="EMBL" id="KB445584">
    <property type="protein sequence ID" value="EMD86575.1"/>
    <property type="molecule type" value="Genomic_DNA"/>
</dbReference>
<dbReference type="OrthoDB" id="10543253at2759"/>
<dbReference type="Proteomes" id="UP000016936">
    <property type="component" value="Unassembled WGS sequence"/>
</dbReference>
<proteinExistence type="predicted"/>
<keyword evidence="3" id="KW-1185">Reference proteome</keyword>
<evidence type="ECO:0000313" key="3">
    <source>
        <dbReference type="Proteomes" id="UP000016936"/>
    </source>
</evidence>
<dbReference type="AlphaFoldDB" id="M2SML3"/>
<gene>
    <name evidence="2" type="ORF">COCHEDRAFT_1115015</name>
</gene>
<accession>M2SML3</accession>
<evidence type="ECO:0000256" key="1">
    <source>
        <dbReference type="SAM" id="MobiDB-lite"/>
    </source>
</evidence>
<feature type="compositionally biased region" description="Basic and acidic residues" evidence="1">
    <location>
        <begin position="135"/>
        <end position="148"/>
    </location>
</feature>
<organism evidence="2 3">
    <name type="scientific">Cochliobolus heterostrophus (strain C5 / ATCC 48332 / race O)</name>
    <name type="common">Southern corn leaf blight fungus</name>
    <name type="synonym">Bipolaris maydis</name>
    <dbReference type="NCBI Taxonomy" id="701091"/>
    <lineage>
        <taxon>Eukaryota</taxon>
        <taxon>Fungi</taxon>
        <taxon>Dikarya</taxon>
        <taxon>Ascomycota</taxon>
        <taxon>Pezizomycotina</taxon>
        <taxon>Dothideomycetes</taxon>
        <taxon>Pleosporomycetidae</taxon>
        <taxon>Pleosporales</taxon>
        <taxon>Pleosporineae</taxon>
        <taxon>Pleosporaceae</taxon>
        <taxon>Bipolaris</taxon>
    </lineage>
</organism>
<sequence length="356" mass="40805">MVGISEEYGGPGMENFDVYRNLGLSPYEIRINNVDHLKWAAKKAGFLVHHDRLMRHHANKPQDVDLGTLNGLVSYISELETQEQHLAIEELNNRARADWRSTWSVKDKIGDWRPHKPHIDASAMARICSKFARYRADSSPDSTEDSRPRKQSPCSPERHHQKNTHSHPVSSHFAHSGSKEDPILVSSDIEDGYANPRSMPSLPAGPRYQLDRFQDHLKSTGSRATFEYKLELENLLELGRQVQRLKTNQYSSDPNVAIGVVRRVGNSDHNVIPEYLVTARLPSYPNKNVESLMVRVWSLDICMKKLPPWGERNQSVIDREDFSSLGYQFYPFNLWSDNQLIQYLQDVRAQRNSGSC</sequence>
<protein>
    <submittedName>
        <fullName evidence="2">Uncharacterized protein</fullName>
    </submittedName>
</protein>
<evidence type="ECO:0000313" key="2">
    <source>
        <dbReference type="EMBL" id="EMD86575.1"/>
    </source>
</evidence>
<dbReference type="HOGENOM" id="CLU_746323_0_0_1"/>
<reference evidence="2 3" key="1">
    <citation type="journal article" date="2012" name="PLoS Pathog.">
        <title>Diverse lifestyles and strategies of plant pathogenesis encoded in the genomes of eighteen Dothideomycetes fungi.</title>
        <authorList>
            <person name="Ohm R.A."/>
            <person name="Feau N."/>
            <person name="Henrissat B."/>
            <person name="Schoch C.L."/>
            <person name="Horwitz B.A."/>
            <person name="Barry K.W."/>
            <person name="Condon B.J."/>
            <person name="Copeland A.C."/>
            <person name="Dhillon B."/>
            <person name="Glaser F."/>
            <person name="Hesse C.N."/>
            <person name="Kosti I."/>
            <person name="LaButti K."/>
            <person name="Lindquist E.A."/>
            <person name="Lucas S."/>
            <person name="Salamov A.A."/>
            <person name="Bradshaw R.E."/>
            <person name="Ciuffetti L."/>
            <person name="Hamelin R.C."/>
            <person name="Kema G.H.J."/>
            <person name="Lawrence C."/>
            <person name="Scott J.A."/>
            <person name="Spatafora J.W."/>
            <person name="Turgeon B.G."/>
            <person name="de Wit P.J.G.M."/>
            <person name="Zhong S."/>
            <person name="Goodwin S.B."/>
            <person name="Grigoriev I.V."/>
        </authorList>
    </citation>
    <scope>NUCLEOTIDE SEQUENCE [LARGE SCALE GENOMIC DNA]</scope>
    <source>
        <strain evidence="3">C5 / ATCC 48332 / race O</strain>
    </source>
</reference>
<feature type="region of interest" description="Disordered" evidence="1">
    <location>
        <begin position="135"/>
        <end position="179"/>
    </location>
</feature>
<name>M2SML3_COCH5</name>